<dbReference type="PROSITE" id="PS50995">
    <property type="entry name" value="HTH_MARR_2"/>
    <property type="match status" value="1"/>
</dbReference>
<organism evidence="2 3">
    <name type="scientific">Spirosoma terrae</name>
    <dbReference type="NCBI Taxonomy" id="1968276"/>
    <lineage>
        <taxon>Bacteria</taxon>
        <taxon>Pseudomonadati</taxon>
        <taxon>Bacteroidota</taxon>
        <taxon>Cytophagia</taxon>
        <taxon>Cytophagales</taxon>
        <taxon>Cytophagaceae</taxon>
        <taxon>Spirosoma</taxon>
    </lineage>
</organism>
<dbReference type="AlphaFoldDB" id="A0A6L9LIL0"/>
<accession>A0A6L9LIL0</accession>
<dbReference type="InterPro" id="IPR039422">
    <property type="entry name" value="MarR/SlyA-like"/>
</dbReference>
<evidence type="ECO:0000313" key="3">
    <source>
        <dbReference type="Proteomes" id="UP000474175"/>
    </source>
</evidence>
<dbReference type="Gene3D" id="1.10.10.10">
    <property type="entry name" value="Winged helix-like DNA-binding domain superfamily/Winged helix DNA-binding domain"/>
    <property type="match status" value="1"/>
</dbReference>
<name>A0A6L9LIL0_9BACT</name>
<dbReference type="InterPro" id="IPR036388">
    <property type="entry name" value="WH-like_DNA-bd_sf"/>
</dbReference>
<dbReference type="InterPro" id="IPR036390">
    <property type="entry name" value="WH_DNA-bd_sf"/>
</dbReference>
<dbReference type="GO" id="GO:0006950">
    <property type="term" value="P:response to stress"/>
    <property type="evidence" value="ECO:0007669"/>
    <property type="project" value="TreeGrafter"/>
</dbReference>
<evidence type="ECO:0000259" key="1">
    <source>
        <dbReference type="PROSITE" id="PS50995"/>
    </source>
</evidence>
<dbReference type="InterPro" id="IPR000835">
    <property type="entry name" value="HTH_MarR-typ"/>
</dbReference>
<dbReference type="SMART" id="SM00347">
    <property type="entry name" value="HTH_MARR"/>
    <property type="match status" value="1"/>
</dbReference>
<proteinExistence type="predicted"/>
<dbReference type="PANTHER" id="PTHR33164">
    <property type="entry name" value="TRANSCRIPTIONAL REGULATOR, MARR FAMILY"/>
    <property type="match status" value="1"/>
</dbReference>
<dbReference type="Pfam" id="PF12802">
    <property type="entry name" value="MarR_2"/>
    <property type="match status" value="1"/>
</dbReference>
<dbReference type="GO" id="GO:0003700">
    <property type="term" value="F:DNA-binding transcription factor activity"/>
    <property type="evidence" value="ECO:0007669"/>
    <property type="project" value="InterPro"/>
</dbReference>
<sequence length="165" mass="19078">MIVETDKKSFDYKKLSAFRERAFGRLMGRLKRHIDSIIEPRLHAMGFTDFKLSYMGFLANLTPDGITNNELARRACVTKQAMSKVVNLLEREGYIRTEKNLSDSRSSVIYLSERGMELLKAVYECMQDVHQQFVGVVGKEKWEQMLDTMVVLVQHIDQNGDQQQP</sequence>
<dbReference type="EMBL" id="JAAFZH010000020">
    <property type="protein sequence ID" value="NDU98753.1"/>
    <property type="molecule type" value="Genomic_DNA"/>
</dbReference>
<evidence type="ECO:0000313" key="2">
    <source>
        <dbReference type="EMBL" id="NDU98753.1"/>
    </source>
</evidence>
<reference evidence="2 3" key="1">
    <citation type="submission" date="2020-02" db="EMBL/GenBank/DDBJ databases">
        <title>Draft genome sequence of two Spirosoma agri KCTC 52727 and Spirosoma terrae KCTC 52035.</title>
        <authorList>
            <person name="Rojas J."/>
            <person name="Ambika Manirajan B."/>
            <person name="Suarez C."/>
            <person name="Ratering S."/>
            <person name="Schnell S."/>
        </authorList>
    </citation>
    <scope>NUCLEOTIDE SEQUENCE [LARGE SCALE GENOMIC DNA]</scope>
    <source>
        <strain evidence="2 3">KCTC 52035</strain>
    </source>
</reference>
<dbReference type="SUPFAM" id="SSF46785">
    <property type="entry name" value="Winged helix' DNA-binding domain"/>
    <property type="match status" value="1"/>
</dbReference>
<dbReference type="PANTHER" id="PTHR33164:SF13">
    <property type="entry name" value="4-HYDROXYPHENYLACETATE CATABOLISM PROTEIN"/>
    <property type="match status" value="1"/>
</dbReference>
<comment type="caution">
    <text evidence="2">The sequence shown here is derived from an EMBL/GenBank/DDBJ whole genome shotgun (WGS) entry which is preliminary data.</text>
</comment>
<keyword evidence="3" id="KW-1185">Reference proteome</keyword>
<dbReference type="Proteomes" id="UP000474175">
    <property type="component" value="Unassembled WGS sequence"/>
</dbReference>
<protein>
    <submittedName>
        <fullName evidence="2">MarR family transcriptional regulator</fullName>
    </submittedName>
</protein>
<feature type="domain" description="HTH marR-type" evidence="1">
    <location>
        <begin position="20"/>
        <end position="158"/>
    </location>
</feature>
<gene>
    <name evidence="2" type="ORF">GK108_27965</name>
</gene>